<sequence length="540" mass="60702">MLLFVDTAYGSTFYIELNLNDKVLDIKNKIENSQGIPVSMQTLYYNGEPLLLDYLDLNTYNIVANSRLFLVLPHQEDNNNSQVLLQPTDQQSLAPSTSVQDSLGEFQDWSATARSIFRRQMLDDQPEQSPAPPAMARHDDKNQDLLQSELPSPSDIFGEDLLLPTELFSNIQSHLLNSTTDKSIDNSNVFNKEQSSNTFGFAEDPPLPTEFFSNIGSQWSTSTTAKSIDNSNVFNKEQSSTTFGFPEDPPLPEEFFRNIGSHSASTTEKSIDNSNLFNTEQSSTTFGDLLFDEDPPLPAEVFNNIGSHSASTTEKSMDNSNVSHTEQSTSNTFGDLLFDEDSLAAEFFSNIGSHRPASTTEKKSIDNSNLFHTEQSSTTFEDSLFGEDPLFPAEHFADIASFMPESTTEDIFINKQPPAEKSPKMKEVINVPDSPAKVRRFRRQPQRMRVMILPHSPDNEPVSKVPVSVVANENVEELRKELEKLRERNELKLPEKGYFFIHKQEVLDDDKSFLWNGVAHGDTIEIFPGYVTKEGRTFGI</sequence>
<evidence type="ECO:0000313" key="3">
    <source>
        <dbReference type="EMBL" id="CAH8338395.1"/>
    </source>
</evidence>
<name>A0ABC8JS77_ERUVS</name>
<dbReference type="PANTHER" id="PTHR10621:SF44">
    <property type="entry name" value="UBIQUITIN-LIKE DOMAIN-CONTAINING PROTEIN"/>
    <property type="match status" value="1"/>
</dbReference>
<protein>
    <recommendedName>
        <fullName evidence="2">Ubiquitin-like domain-containing protein</fullName>
    </recommendedName>
</protein>
<dbReference type="EMBL" id="CAKOAT010140265">
    <property type="protein sequence ID" value="CAH8338395.1"/>
    <property type="molecule type" value="Genomic_DNA"/>
</dbReference>
<dbReference type="CDD" id="cd17039">
    <property type="entry name" value="Ubl_ubiquitin_like"/>
    <property type="match status" value="1"/>
</dbReference>
<dbReference type="PANTHER" id="PTHR10621">
    <property type="entry name" value="UV EXCISION REPAIR PROTEIN RAD23"/>
    <property type="match status" value="1"/>
</dbReference>
<gene>
    <name evidence="3" type="ORF">ERUC_LOCUS14876</name>
</gene>
<dbReference type="Proteomes" id="UP001642260">
    <property type="component" value="Unassembled WGS sequence"/>
</dbReference>
<dbReference type="InterPro" id="IPR000626">
    <property type="entry name" value="Ubiquitin-like_dom"/>
</dbReference>
<comment type="caution">
    <text evidence="3">The sequence shown here is derived from an EMBL/GenBank/DDBJ whole genome shotgun (WGS) entry which is preliminary data.</text>
</comment>
<evidence type="ECO:0000313" key="4">
    <source>
        <dbReference type="Proteomes" id="UP001642260"/>
    </source>
</evidence>
<dbReference type="Pfam" id="PF00240">
    <property type="entry name" value="ubiquitin"/>
    <property type="match status" value="1"/>
</dbReference>
<keyword evidence="4" id="KW-1185">Reference proteome</keyword>
<evidence type="ECO:0000256" key="1">
    <source>
        <dbReference type="SAM" id="MobiDB-lite"/>
    </source>
</evidence>
<dbReference type="AlphaFoldDB" id="A0ABC8JS77"/>
<organism evidence="3 4">
    <name type="scientific">Eruca vesicaria subsp. sativa</name>
    <name type="common">Garden rocket</name>
    <name type="synonym">Eruca sativa</name>
    <dbReference type="NCBI Taxonomy" id="29727"/>
    <lineage>
        <taxon>Eukaryota</taxon>
        <taxon>Viridiplantae</taxon>
        <taxon>Streptophyta</taxon>
        <taxon>Embryophyta</taxon>
        <taxon>Tracheophyta</taxon>
        <taxon>Spermatophyta</taxon>
        <taxon>Magnoliopsida</taxon>
        <taxon>eudicotyledons</taxon>
        <taxon>Gunneridae</taxon>
        <taxon>Pentapetalae</taxon>
        <taxon>rosids</taxon>
        <taxon>malvids</taxon>
        <taxon>Brassicales</taxon>
        <taxon>Brassicaceae</taxon>
        <taxon>Brassiceae</taxon>
        <taxon>Eruca</taxon>
    </lineage>
</organism>
<feature type="domain" description="Ubiquitin-like" evidence="2">
    <location>
        <begin position="1"/>
        <end position="72"/>
    </location>
</feature>
<dbReference type="InterPro" id="IPR029071">
    <property type="entry name" value="Ubiquitin-like_domsf"/>
</dbReference>
<evidence type="ECO:0000259" key="2">
    <source>
        <dbReference type="PROSITE" id="PS50053"/>
    </source>
</evidence>
<proteinExistence type="predicted"/>
<dbReference type="PROSITE" id="PS50053">
    <property type="entry name" value="UBIQUITIN_2"/>
    <property type="match status" value="1"/>
</dbReference>
<dbReference type="SMART" id="SM00213">
    <property type="entry name" value="UBQ"/>
    <property type="match status" value="1"/>
</dbReference>
<dbReference type="Gene3D" id="3.10.20.90">
    <property type="entry name" value="Phosphatidylinositol 3-kinase Catalytic Subunit, Chain A, domain 1"/>
    <property type="match status" value="1"/>
</dbReference>
<dbReference type="SUPFAM" id="SSF54236">
    <property type="entry name" value="Ubiquitin-like"/>
    <property type="match status" value="1"/>
</dbReference>
<reference evidence="3 4" key="1">
    <citation type="submission" date="2022-03" db="EMBL/GenBank/DDBJ databases">
        <authorList>
            <person name="Macdonald S."/>
            <person name="Ahmed S."/>
            <person name="Newling K."/>
        </authorList>
    </citation>
    <scope>NUCLEOTIDE SEQUENCE [LARGE SCALE GENOMIC DNA]</scope>
</reference>
<feature type="region of interest" description="Disordered" evidence="1">
    <location>
        <begin position="309"/>
        <end position="328"/>
    </location>
</feature>
<accession>A0ABC8JS77</accession>